<comment type="cofactor">
    <cofactor evidence="1">
        <name>pyridoxal 5'-phosphate</name>
        <dbReference type="ChEBI" id="CHEBI:597326"/>
    </cofactor>
</comment>
<dbReference type="AlphaFoldDB" id="A0A9D0ZCP9"/>
<evidence type="ECO:0000256" key="2">
    <source>
        <dbReference type="ARBA" id="ARBA00022485"/>
    </source>
</evidence>
<dbReference type="InterPro" id="IPR058240">
    <property type="entry name" value="rSAM_sf"/>
</dbReference>
<dbReference type="SFLD" id="SFLDG01070">
    <property type="entry name" value="PLP-dependent"/>
    <property type="match status" value="1"/>
</dbReference>
<feature type="binding site" evidence="8">
    <location>
        <position position="106"/>
    </location>
    <ligand>
        <name>[4Fe-4S] cluster</name>
        <dbReference type="ChEBI" id="CHEBI:49883"/>
        <note>4Fe-4S-S-AdoMet</note>
    </ligand>
</feature>
<keyword evidence="3" id="KW-0949">S-adenosyl-L-methionine</keyword>
<dbReference type="Gene3D" id="3.20.20.70">
    <property type="entry name" value="Aldolase class I"/>
    <property type="match status" value="1"/>
</dbReference>
<feature type="domain" description="Radical SAM core" evidence="9">
    <location>
        <begin position="92"/>
        <end position="322"/>
    </location>
</feature>
<keyword evidence="5" id="KW-0663">Pyridoxal phosphate</keyword>
<dbReference type="EMBL" id="DVGA01000034">
    <property type="protein sequence ID" value="HIQ78237.1"/>
    <property type="molecule type" value="Genomic_DNA"/>
</dbReference>
<dbReference type="CDD" id="cd01335">
    <property type="entry name" value="Radical_SAM"/>
    <property type="match status" value="1"/>
</dbReference>
<keyword evidence="6" id="KW-0408">Iron</keyword>
<dbReference type="SFLD" id="SFLDS00029">
    <property type="entry name" value="Radical_SAM"/>
    <property type="match status" value="1"/>
</dbReference>
<dbReference type="GO" id="GO:0051539">
    <property type="term" value="F:4 iron, 4 sulfur cluster binding"/>
    <property type="evidence" value="ECO:0007669"/>
    <property type="project" value="UniProtKB-KW"/>
</dbReference>
<dbReference type="GO" id="GO:0003824">
    <property type="term" value="F:catalytic activity"/>
    <property type="evidence" value="ECO:0007669"/>
    <property type="project" value="InterPro"/>
</dbReference>
<dbReference type="PANTHER" id="PTHR30538:SF0">
    <property type="entry name" value="L-LYSINE 2,3-AMINOMUTASE AQ_1632-RELATED"/>
    <property type="match status" value="1"/>
</dbReference>
<evidence type="ECO:0000256" key="5">
    <source>
        <dbReference type="ARBA" id="ARBA00022898"/>
    </source>
</evidence>
<dbReference type="InterPro" id="IPR003739">
    <property type="entry name" value="Lys_aminomutase/Glu_NH3_mut"/>
</dbReference>
<evidence type="ECO:0000313" key="10">
    <source>
        <dbReference type="EMBL" id="HIQ78237.1"/>
    </source>
</evidence>
<accession>A0A9D0ZCP9</accession>
<name>A0A9D0ZCP9_9FIRM</name>
<feature type="binding site" evidence="8">
    <location>
        <position position="113"/>
    </location>
    <ligand>
        <name>[4Fe-4S] cluster</name>
        <dbReference type="ChEBI" id="CHEBI:49883"/>
        <note>4Fe-4S-S-AdoMet</note>
    </ligand>
</feature>
<dbReference type="InterPro" id="IPR007197">
    <property type="entry name" value="rSAM"/>
</dbReference>
<organism evidence="10 11">
    <name type="scientific">Candidatus Scatomorpha intestinavium</name>
    <dbReference type="NCBI Taxonomy" id="2840922"/>
    <lineage>
        <taxon>Bacteria</taxon>
        <taxon>Bacillati</taxon>
        <taxon>Bacillota</taxon>
        <taxon>Clostridia</taxon>
        <taxon>Eubacteriales</taxon>
        <taxon>Candidatus Scatomorpha</taxon>
    </lineage>
</organism>
<dbReference type="InterPro" id="IPR013785">
    <property type="entry name" value="Aldolase_TIM"/>
</dbReference>
<evidence type="ECO:0000259" key="9">
    <source>
        <dbReference type="PROSITE" id="PS51918"/>
    </source>
</evidence>
<evidence type="ECO:0000256" key="7">
    <source>
        <dbReference type="ARBA" id="ARBA00023014"/>
    </source>
</evidence>
<keyword evidence="4 8" id="KW-0479">Metal-binding</keyword>
<sequence length="370" mass="41136">MSWQKQISEGISTAEQLAAAIGLSPEKEAEIARITERYPMMITPYYLSLVDKSDPEDPIARMCIPSMDEFGAGGSFDTSGESSNTKLDGLQHKYKPTVLLLSTNVCAMYCRHCFRKRLVGLSDSELLEVADEAIAYISSHKEVNNVLVTGGDALMNPNHVIERYLSGLTAIDHLDLVRFGSRLPVTLPERIYGDPELLGLFEEYGKRKTLIVVTQFNHPRELTEEAARAVRELLVRGVQVRNQTVLLRGVNDNGKVLGDLLSGLTRIGISPYYVFQCRPVTGVKGRFQVPIAEGIGIVDDAKSRQNGIGKSIRFAMSHPRGKIEIIGRLPSSGETVFKFHQAKYDSDMSRIFTLKLDGHETWLDDELHGI</sequence>
<dbReference type="SUPFAM" id="SSF102114">
    <property type="entry name" value="Radical SAM enzymes"/>
    <property type="match status" value="1"/>
</dbReference>
<evidence type="ECO:0000256" key="8">
    <source>
        <dbReference type="PIRSR" id="PIRSR004911-1"/>
    </source>
</evidence>
<evidence type="ECO:0000313" key="11">
    <source>
        <dbReference type="Proteomes" id="UP000824262"/>
    </source>
</evidence>
<proteinExistence type="predicted"/>
<dbReference type="Proteomes" id="UP000824262">
    <property type="component" value="Unassembled WGS sequence"/>
</dbReference>
<reference evidence="10" key="1">
    <citation type="submission" date="2020-10" db="EMBL/GenBank/DDBJ databases">
        <authorList>
            <person name="Gilroy R."/>
        </authorList>
    </citation>
    <scope>NUCLEOTIDE SEQUENCE</scope>
    <source>
        <strain evidence="10">ChiBcolR7-354</strain>
    </source>
</reference>
<comment type="caution">
    <text evidence="10">The sequence shown here is derived from an EMBL/GenBank/DDBJ whole genome shotgun (WGS) entry which is preliminary data.</text>
</comment>
<dbReference type="PANTHER" id="PTHR30538">
    <property type="entry name" value="LYSINE 2,3-AMINOMUTASE-RELATED"/>
    <property type="match status" value="1"/>
</dbReference>
<evidence type="ECO:0000256" key="6">
    <source>
        <dbReference type="ARBA" id="ARBA00023004"/>
    </source>
</evidence>
<keyword evidence="2 8" id="KW-0004">4Fe-4S</keyword>
<dbReference type="PIRSF" id="PIRSF004911">
    <property type="entry name" value="DUF160"/>
    <property type="match status" value="1"/>
</dbReference>
<keyword evidence="7 8" id="KW-0411">Iron-sulfur</keyword>
<dbReference type="PROSITE" id="PS51918">
    <property type="entry name" value="RADICAL_SAM"/>
    <property type="match status" value="1"/>
</dbReference>
<protein>
    <submittedName>
        <fullName evidence="10">KamA family radical SAM protein</fullName>
    </submittedName>
</protein>
<evidence type="ECO:0000256" key="3">
    <source>
        <dbReference type="ARBA" id="ARBA00022691"/>
    </source>
</evidence>
<dbReference type="NCBIfam" id="TIGR00238">
    <property type="entry name" value="KamA family radical SAM protein"/>
    <property type="match status" value="1"/>
</dbReference>
<feature type="binding site" evidence="8">
    <location>
        <position position="110"/>
    </location>
    <ligand>
        <name>[4Fe-4S] cluster</name>
        <dbReference type="ChEBI" id="CHEBI:49883"/>
        <note>4Fe-4S-S-AdoMet</note>
    </ligand>
</feature>
<evidence type="ECO:0000256" key="1">
    <source>
        <dbReference type="ARBA" id="ARBA00001933"/>
    </source>
</evidence>
<dbReference type="Pfam" id="PF04055">
    <property type="entry name" value="Radical_SAM"/>
    <property type="match status" value="1"/>
</dbReference>
<dbReference type="GO" id="GO:0046872">
    <property type="term" value="F:metal ion binding"/>
    <property type="evidence" value="ECO:0007669"/>
    <property type="project" value="UniProtKB-KW"/>
</dbReference>
<gene>
    <name evidence="10" type="ORF">IAB77_03145</name>
</gene>
<evidence type="ECO:0000256" key="4">
    <source>
        <dbReference type="ARBA" id="ARBA00022723"/>
    </source>
</evidence>
<reference evidence="10" key="2">
    <citation type="journal article" date="2021" name="PeerJ">
        <title>Extensive microbial diversity within the chicken gut microbiome revealed by metagenomics and culture.</title>
        <authorList>
            <person name="Gilroy R."/>
            <person name="Ravi A."/>
            <person name="Getino M."/>
            <person name="Pursley I."/>
            <person name="Horton D.L."/>
            <person name="Alikhan N.F."/>
            <person name="Baker D."/>
            <person name="Gharbi K."/>
            <person name="Hall N."/>
            <person name="Watson M."/>
            <person name="Adriaenssens E.M."/>
            <person name="Foster-Nyarko E."/>
            <person name="Jarju S."/>
            <person name="Secka A."/>
            <person name="Antonio M."/>
            <person name="Oren A."/>
            <person name="Chaudhuri R.R."/>
            <person name="La Ragione R."/>
            <person name="Hildebrand F."/>
            <person name="Pallen M.J."/>
        </authorList>
    </citation>
    <scope>NUCLEOTIDE SEQUENCE</scope>
    <source>
        <strain evidence="10">ChiBcolR7-354</strain>
    </source>
</reference>